<dbReference type="EMBL" id="BONC01000013">
    <property type="protein sequence ID" value="GIF56208.1"/>
    <property type="molecule type" value="Genomic_DNA"/>
</dbReference>
<evidence type="ECO:0000313" key="1">
    <source>
        <dbReference type="EMBL" id="GIF56208.1"/>
    </source>
</evidence>
<reference evidence="1 2" key="1">
    <citation type="submission" date="2021-01" db="EMBL/GenBank/DDBJ databases">
        <title>Whole genome shotgun sequence of Asanoa iriomotensis NBRC 100142.</title>
        <authorList>
            <person name="Komaki H."/>
            <person name="Tamura T."/>
        </authorList>
    </citation>
    <scope>NUCLEOTIDE SEQUENCE [LARGE SCALE GENOMIC DNA]</scope>
    <source>
        <strain evidence="1 2">NBRC 100142</strain>
    </source>
</reference>
<name>A0ABQ4C0B1_9ACTN</name>
<accession>A0ABQ4C0B1</accession>
<gene>
    <name evidence="1" type="ORF">Air01nite_23030</name>
</gene>
<comment type="caution">
    <text evidence="1">The sequence shown here is derived from an EMBL/GenBank/DDBJ whole genome shotgun (WGS) entry which is preliminary data.</text>
</comment>
<dbReference type="Proteomes" id="UP000624325">
    <property type="component" value="Unassembled WGS sequence"/>
</dbReference>
<sequence length="181" mass="19916">MGRSKGRRVGPHGSYPRLFTLIHVHVLRRYAARVSYDLMFMRRQPGQSWGEALEAAEDYQDFGAGPDEQVWQRVVARAKLLLGDAFTRLTDDGGEVSHERTGIQLFLYADSAEMNVPYGATGEGATAVLRTMFLLGQVVEEETGLEGYDPQLGQPLREAAADLDLGAASFETVARLLSKPS</sequence>
<proteinExistence type="predicted"/>
<protein>
    <submittedName>
        <fullName evidence="1">Uncharacterized protein</fullName>
    </submittedName>
</protein>
<keyword evidence="2" id="KW-1185">Reference proteome</keyword>
<evidence type="ECO:0000313" key="2">
    <source>
        <dbReference type="Proteomes" id="UP000624325"/>
    </source>
</evidence>
<organism evidence="1 2">
    <name type="scientific">Asanoa iriomotensis</name>
    <dbReference type="NCBI Taxonomy" id="234613"/>
    <lineage>
        <taxon>Bacteria</taxon>
        <taxon>Bacillati</taxon>
        <taxon>Actinomycetota</taxon>
        <taxon>Actinomycetes</taxon>
        <taxon>Micromonosporales</taxon>
        <taxon>Micromonosporaceae</taxon>
        <taxon>Asanoa</taxon>
    </lineage>
</organism>